<dbReference type="OrthoDB" id="3687641at2759"/>
<dbReference type="InterPro" id="IPR021765">
    <property type="entry name" value="UstYa-like"/>
</dbReference>
<dbReference type="AlphaFoldDB" id="A0A317W9S3"/>
<keyword evidence="4" id="KW-1185">Reference proteome</keyword>
<comment type="similarity">
    <text evidence="2">Belongs to the ustYa family.</text>
</comment>
<dbReference type="Proteomes" id="UP000247233">
    <property type="component" value="Unassembled WGS sequence"/>
</dbReference>
<comment type="caution">
    <text evidence="3">The sequence shown here is derived from an EMBL/GenBank/DDBJ whole genome shotgun (WGS) entry which is preliminary data.</text>
</comment>
<dbReference type="PANTHER" id="PTHR33365">
    <property type="entry name" value="YALI0B05434P"/>
    <property type="match status" value="1"/>
</dbReference>
<proteinExistence type="inferred from homology"/>
<evidence type="ECO:0000313" key="4">
    <source>
        <dbReference type="Proteomes" id="UP000247233"/>
    </source>
</evidence>
<comment type="pathway">
    <text evidence="1">Mycotoxin biosynthesis.</text>
</comment>
<protein>
    <recommendedName>
        <fullName evidence="5">Tat pathway signal sequence</fullName>
    </recommendedName>
</protein>
<evidence type="ECO:0000256" key="1">
    <source>
        <dbReference type="ARBA" id="ARBA00004685"/>
    </source>
</evidence>
<dbReference type="EMBL" id="MSFL01000012">
    <property type="protein sequence ID" value="PWY82032.1"/>
    <property type="molecule type" value="Genomic_DNA"/>
</dbReference>
<evidence type="ECO:0000313" key="3">
    <source>
        <dbReference type="EMBL" id="PWY82032.1"/>
    </source>
</evidence>
<dbReference type="Pfam" id="PF11807">
    <property type="entry name" value="UstYa"/>
    <property type="match status" value="1"/>
</dbReference>
<organism evidence="3 4">
    <name type="scientific">Aspergillus heteromorphus CBS 117.55</name>
    <dbReference type="NCBI Taxonomy" id="1448321"/>
    <lineage>
        <taxon>Eukaryota</taxon>
        <taxon>Fungi</taxon>
        <taxon>Dikarya</taxon>
        <taxon>Ascomycota</taxon>
        <taxon>Pezizomycotina</taxon>
        <taxon>Eurotiomycetes</taxon>
        <taxon>Eurotiomycetidae</taxon>
        <taxon>Eurotiales</taxon>
        <taxon>Aspergillaceae</taxon>
        <taxon>Aspergillus</taxon>
        <taxon>Aspergillus subgen. Circumdati</taxon>
    </lineage>
</organism>
<gene>
    <name evidence="3" type="ORF">BO70DRAFT_291508</name>
</gene>
<dbReference type="VEuPathDB" id="FungiDB:BO70DRAFT_291508"/>
<dbReference type="RefSeq" id="XP_025399297.1">
    <property type="nucleotide sequence ID" value="XM_025539392.1"/>
</dbReference>
<dbReference type="GO" id="GO:0043386">
    <property type="term" value="P:mycotoxin biosynthetic process"/>
    <property type="evidence" value="ECO:0007669"/>
    <property type="project" value="InterPro"/>
</dbReference>
<dbReference type="STRING" id="1448321.A0A317W9S3"/>
<reference evidence="3 4" key="1">
    <citation type="submission" date="2016-12" db="EMBL/GenBank/DDBJ databases">
        <title>The genomes of Aspergillus section Nigri reveals drivers in fungal speciation.</title>
        <authorList>
            <consortium name="DOE Joint Genome Institute"/>
            <person name="Vesth T.C."/>
            <person name="Nybo J."/>
            <person name="Theobald S."/>
            <person name="Brandl J."/>
            <person name="Frisvad J.C."/>
            <person name="Nielsen K.F."/>
            <person name="Lyhne E.K."/>
            <person name="Kogle M.E."/>
            <person name="Kuo A."/>
            <person name="Riley R."/>
            <person name="Clum A."/>
            <person name="Nolan M."/>
            <person name="Lipzen A."/>
            <person name="Salamov A."/>
            <person name="Henrissat B."/>
            <person name="Wiebenga A."/>
            <person name="De Vries R.P."/>
            <person name="Grigoriev I.V."/>
            <person name="Mortensen U.H."/>
            <person name="Andersen M.R."/>
            <person name="Baker S.E."/>
        </authorList>
    </citation>
    <scope>NUCLEOTIDE SEQUENCE [LARGE SCALE GENOMIC DNA]</scope>
    <source>
        <strain evidence="3 4">CBS 117.55</strain>
    </source>
</reference>
<dbReference type="GeneID" id="37061629"/>
<name>A0A317W9S3_9EURO</name>
<sequence>MKAIRTDQRISAPVDHLVTYKDVVFTSGLLEGRTSYQGPPTPERDAAWEDLYSFGASRIPQSSARKLANQTLPIPDDPGYYIVELNVFHQLHCLNMLRLRLYSTEEYEMDHPTMGSQHLEHCMDAIRQSLMCSADTAPHSWAWDESTQRAKVVAGVLHTCKDFDAIRDWARQNEAGYFNTSRRGDDVI</sequence>
<dbReference type="PANTHER" id="PTHR33365:SF4">
    <property type="entry name" value="CYCLOCHLOROTINE BIOSYNTHESIS PROTEIN O"/>
    <property type="match status" value="1"/>
</dbReference>
<evidence type="ECO:0000256" key="2">
    <source>
        <dbReference type="ARBA" id="ARBA00035112"/>
    </source>
</evidence>
<evidence type="ECO:0008006" key="5">
    <source>
        <dbReference type="Google" id="ProtNLM"/>
    </source>
</evidence>
<accession>A0A317W9S3</accession>